<keyword evidence="9" id="KW-0539">Nucleus</keyword>
<dbReference type="EMBL" id="JBFDAA010000007">
    <property type="protein sequence ID" value="KAL1130670.1"/>
    <property type="molecule type" value="Genomic_DNA"/>
</dbReference>
<keyword evidence="6" id="KW-0479">Metal-binding</keyword>
<dbReference type="GO" id="GO:0051536">
    <property type="term" value="F:iron-sulfur cluster binding"/>
    <property type="evidence" value="ECO:0007669"/>
    <property type="project" value="UniProtKB-KW"/>
</dbReference>
<keyword evidence="7" id="KW-0408">Iron</keyword>
<dbReference type="InterPro" id="IPR019148">
    <property type="entry name" value="Nuclear_protein_DGCR14_ESS-2"/>
</dbReference>
<dbReference type="AlphaFoldDB" id="A0ABD0YH99"/>
<dbReference type="FunFam" id="3.40.50.11860:FF:000001">
    <property type="entry name" value="2-(3-amino-3-carboxypropyl)histidine synthase subunit 2"/>
    <property type="match status" value="1"/>
</dbReference>
<dbReference type="InterPro" id="IPR016435">
    <property type="entry name" value="DPH1/DPH2"/>
</dbReference>
<feature type="compositionally biased region" description="Polar residues" evidence="10">
    <location>
        <begin position="43"/>
        <end position="58"/>
    </location>
</feature>
<dbReference type="InterPro" id="IPR042263">
    <property type="entry name" value="DPH1/DPH2_1"/>
</dbReference>
<evidence type="ECO:0000256" key="10">
    <source>
        <dbReference type="SAM" id="MobiDB-lite"/>
    </source>
</evidence>
<feature type="transmembrane region" description="Helical" evidence="11">
    <location>
        <begin position="590"/>
        <end position="614"/>
    </location>
</feature>
<dbReference type="Pfam" id="PF01866">
    <property type="entry name" value="Diphthamide_syn"/>
    <property type="match status" value="2"/>
</dbReference>
<evidence type="ECO:0008006" key="14">
    <source>
        <dbReference type="Google" id="ProtNLM"/>
    </source>
</evidence>
<dbReference type="SFLD" id="SFLDS00032">
    <property type="entry name" value="Radical_SAM_3-amino-3-carboxyp"/>
    <property type="match status" value="2"/>
</dbReference>
<evidence type="ECO:0000256" key="7">
    <source>
        <dbReference type="ARBA" id="ARBA00023004"/>
    </source>
</evidence>
<proteinExistence type="inferred from homology"/>
<name>A0ABD0YH99_9HEMI</name>
<evidence type="ECO:0000313" key="12">
    <source>
        <dbReference type="EMBL" id="KAL1130670.1"/>
    </source>
</evidence>
<dbReference type="PANTHER" id="PTHR12940">
    <property type="entry name" value="ES-2 PROTEIN - RELATED"/>
    <property type="match status" value="1"/>
</dbReference>
<evidence type="ECO:0000313" key="13">
    <source>
        <dbReference type="Proteomes" id="UP001558652"/>
    </source>
</evidence>
<gene>
    <name evidence="12" type="ORF">AAG570_011912</name>
</gene>
<dbReference type="NCBIfam" id="TIGR00322">
    <property type="entry name" value="diphth2_R"/>
    <property type="match status" value="2"/>
</dbReference>
<evidence type="ECO:0000256" key="1">
    <source>
        <dbReference type="ARBA" id="ARBA00001966"/>
    </source>
</evidence>
<accession>A0ABD0YH99</accession>
<dbReference type="GO" id="GO:0046872">
    <property type="term" value="F:metal ion binding"/>
    <property type="evidence" value="ECO:0007669"/>
    <property type="project" value="UniProtKB-KW"/>
</dbReference>
<evidence type="ECO:0000256" key="9">
    <source>
        <dbReference type="ARBA" id="ARBA00023242"/>
    </source>
</evidence>
<comment type="similarity">
    <text evidence="5">Belongs to the ESS2 family.</text>
</comment>
<sequence length="647" mass="73461">MGKIIERDFFPDLEKLHAQNDYLDALDKNDISKLREIHAKYTSGGSRPPTSRYSSPATFDTPIDTRLKDDNSLREGLQTELGNLNITTEIKKKIFLDEYLSSHTSEDNQSFEEIIKESETRHQQKHAWLYKNETTNSDVFEKIGKQALDMPRPLEIDTWGYKNKNYIMFVPDGADLTPDEKVEMAKRKQEVIHGNTRLKAVPFDENRNKEKIQGLAQSQARSMDGKIGVDGKEVVTQSPKVNGYGFVKTPSPAPGIEESPLMTWGEIEGTPFRLDGGDTPLHSTPGPSYRVNEQHRDRKRKAIEAAKRQLTPSTGGGLDRLQAMSPAARRLATSQLRRRLGSEDRALVASYSPARPSPRRDTPRHFISFFFSCCVDEVAAEHVKADAIIHYGHACLSPVTRLPVLYVFPKATLDTTKFYNGLKALDPEVSSTLILYDVAYQHKSDVNFTHYTEETSFIHLNTVNVLKQCSYLVERLRDSTNVGLLVGTLGIKGCLEAIAHVKKLCKHGNKKTYVFSVGKPNPAKLANFPEIDVFVAISCMEANFGDRKSYMQPIVGVFEVELAFNENRTWLSSYSRDFRALIPGNVLNHLLHIITCTVYFHLNTLTTLFFFLVFRKAEAIISSARKKISRVLWEYHWHQTNCRIWRL</sequence>
<comment type="pathway">
    <text evidence="3">Protein modification; peptidyl-diphthamide biosynthesis.</text>
</comment>
<dbReference type="GO" id="GO:0005634">
    <property type="term" value="C:nucleus"/>
    <property type="evidence" value="ECO:0007669"/>
    <property type="project" value="UniProtKB-SubCell"/>
</dbReference>
<keyword evidence="13" id="KW-1185">Reference proteome</keyword>
<dbReference type="Pfam" id="PF09751">
    <property type="entry name" value="Es2"/>
    <property type="match status" value="1"/>
</dbReference>
<evidence type="ECO:0000256" key="4">
    <source>
        <dbReference type="ARBA" id="ARBA00006179"/>
    </source>
</evidence>
<dbReference type="Gene3D" id="3.40.50.11860">
    <property type="entry name" value="Diphthamide synthesis DPH1/DPH2 domain 3"/>
    <property type="match status" value="1"/>
</dbReference>
<evidence type="ECO:0000256" key="8">
    <source>
        <dbReference type="ARBA" id="ARBA00023014"/>
    </source>
</evidence>
<comment type="cofactor">
    <cofactor evidence="1">
        <name>[4Fe-4S] cluster</name>
        <dbReference type="ChEBI" id="CHEBI:49883"/>
    </cofactor>
</comment>
<comment type="subcellular location">
    <subcellularLocation>
        <location evidence="2">Nucleus</location>
    </subcellularLocation>
</comment>
<keyword evidence="11" id="KW-1133">Transmembrane helix</keyword>
<evidence type="ECO:0000256" key="3">
    <source>
        <dbReference type="ARBA" id="ARBA00005156"/>
    </source>
</evidence>
<protein>
    <recommendedName>
        <fullName evidence="14">2-(3-amino-3-carboxypropyl)histidine synthase subunit 2</fullName>
    </recommendedName>
</protein>
<dbReference type="Proteomes" id="UP001558652">
    <property type="component" value="Unassembled WGS sequence"/>
</dbReference>
<keyword evidence="11" id="KW-0472">Membrane</keyword>
<evidence type="ECO:0000256" key="6">
    <source>
        <dbReference type="ARBA" id="ARBA00022723"/>
    </source>
</evidence>
<comment type="caution">
    <text evidence="12">The sequence shown here is derived from an EMBL/GenBank/DDBJ whole genome shotgun (WGS) entry which is preliminary data.</text>
</comment>
<keyword evidence="11" id="KW-0812">Transmembrane</keyword>
<feature type="region of interest" description="Disordered" evidence="10">
    <location>
        <begin position="275"/>
        <end position="296"/>
    </location>
</feature>
<reference evidence="12 13" key="1">
    <citation type="submission" date="2024-07" db="EMBL/GenBank/DDBJ databases">
        <title>Chromosome-level genome assembly of the water stick insect Ranatra chinensis (Heteroptera: Nepidae).</title>
        <authorList>
            <person name="Liu X."/>
        </authorList>
    </citation>
    <scope>NUCLEOTIDE SEQUENCE [LARGE SCALE GENOMIC DNA]</scope>
    <source>
        <strain evidence="12">Cailab_2021Rc</strain>
        <tissue evidence="12">Muscle</tissue>
    </source>
</reference>
<keyword evidence="8" id="KW-0411">Iron-sulfur</keyword>
<comment type="similarity">
    <text evidence="4">Belongs to the DPH1/DPH2 family. DPH2 subfamily.</text>
</comment>
<feature type="region of interest" description="Disordered" evidence="10">
    <location>
        <begin position="40"/>
        <end position="64"/>
    </location>
</feature>
<evidence type="ECO:0000256" key="5">
    <source>
        <dbReference type="ARBA" id="ARBA00009072"/>
    </source>
</evidence>
<organism evidence="12 13">
    <name type="scientific">Ranatra chinensis</name>
    <dbReference type="NCBI Taxonomy" id="642074"/>
    <lineage>
        <taxon>Eukaryota</taxon>
        <taxon>Metazoa</taxon>
        <taxon>Ecdysozoa</taxon>
        <taxon>Arthropoda</taxon>
        <taxon>Hexapoda</taxon>
        <taxon>Insecta</taxon>
        <taxon>Pterygota</taxon>
        <taxon>Neoptera</taxon>
        <taxon>Paraneoptera</taxon>
        <taxon>Hemiptera</taxon>
        <taxon>Heteroptera</taxon>
        <taxon>Panheteroptera</taxon>
        <taxon>Nepomorpha</taxon>
        <taxon>Nepidae</taxon>
        <taxon>Ranatrinae</taxon>
        <taxon>Ranatra</taxon>
    </lineage>
</organism>
<dbReference type="Gene3D" id="3.40.50.11840">
    <property type="entry name" value="Diphthamide synthesis DPH1/DPH2 domain 1"/>
    <property type="match status" value="1"/>
</dbReference>
<dbReference type="InterPro" id="IPR042265">
    <property type="entry name" value="DPH1/DPH2_3"/>
</dbReference>
<evidence type="ECO:0000256" key="11">
    <source>
        <dbReference type="SAM" id="Phobius"/>
    </source>
</evidence>
<dbReference type="PANTHER" id="PTHR12940:SF0">
    <property type="entry name" value="SPLICING FACTOR ESS-2 HOMOLOG"/>
    <property type="match status" value="1"/>
</dbReference>
<evidence type="ECO:0000256" key="2">
    <source>
        <dbReference type="ARBA" id="ARBA00004123"/>
    </source>
</evidence>